<feature type="transmembrane region" description="Helical" evidence="1">
    <location>
        <begin position="213"/>
        <end position="229"/>
    </location>
</feature>
<accession>A0A2K9DLQ4</accession>
<organism evidence="2 3">
    <name type="scientific">Microbacterium hominis</name>
    <dbReference type="NCBI Taxonomy" id="162426"/>
    <lineage>
        <taxon>Bacteria</taxon>
        <taxon>Bacillati</taxon>
        <taxon>Actinomycetota</taxon>
        <taxon>Actinomycetes</taxon>
        <taxon>Micrococcales</taxon>
        <taxon>Microbacteriaceae</taxon>
        <taxon>Microbacterium</taxon>
    </lineage>
</organism>
<feature type="transmembrane region" description="Helical" evidence="1">
    <location>
        <begin position="123"/>
        <end position="146"/>
    </location>
</feature>
<sequence length="414" mass="45365">MAERALTDAGVPARGWSPVDRLGRLRPALAVAVVYVAARVVTTVFLAIAAELSGPTSRFGADANIGTLSMGWDAQWYWVVGTAGYPDQLPVDGTGHVMQNAWAFMPLYPALTRALSVVLGGNYPLAAVVLAIVAGYLACLVLFHLLRARIDAAAALWAVALLAASPLAALFQMGYAESLFLLWLFLALRCLQLRRFGWLYLLIPAMGYTRPGVLAFALLLGAYGVYRWVRRRTDPLAAVEVVHIVLLGLLAVAVGFSWQFIAGVVTGDPSAYMETELSWRRGWIGEGGFVPFDGFVQAAALWFRLWGLPELLGYIALVVAVVAVAALLLFEPHVRRLGVEVRLWSGAYLLYLLLVFFPQSSIFRLLLPLAPLYGALALPPHRLWRVGMLVLGLVGQWWWIYQMLALGNTYTQIP</sequence>
<feature type="transmembrane region" description="Helical" evidence="1">
    <location>
        <begin position="311"/>
        <end position="330"/>
    </location>
</feature>
<keyword evidence="1" id="KW-1133">Transmembrane helix</keyword>
<evidence type="ECO:0000256" key="1">
    <source>
        <dbReference type="SAM" id="Phobius"/>
    </source>
</evidence>
<evidence type="ECO:0000313" key="2">
    <source>
        <dbReference type="EMBL" id="AUG29308.1"/>
    </source>
</evidence>
<gene>
    <name evidence="2" type="ORF">CXR34_07450</name>
</gene>
<feature type="transmembrane region" description="Helical" evidence="1">
    <location>
        <begin position="241"/>
        <end position="262"/>
    </location>
</feature>
<name>A0A2K9DLQ4_9MICO</name>
<feature type="transmembrane region" description="Helical" evidence="1">
    <location>
        <begin position="153"/>
        <end position="174"/>
    </location>
</feature>
<dbReference type="Proteomes" id="UP000233276">
    <property type="component" value="Chromosome"/>
</dbReference>
<reference evidence="2 3" key="1">
    <citation type="submission" date="2017-12" db="EMBL/GenBank/DDBJ databases">
        <title>Isolation and characterization of estrogens degradatiion strain Microbacterium hominis SJTG1.</title>
        <authorList>
            <person name="Xiong W."/>
            <person name="Yin C."/>
            <person name="Zheng D."/>
            <person name="Liang R."/>
        </authorList>
    </citation>
    <scope>NUCLEOTIDE SEQUENCE [LARGE SCALE GENOMIC DNA]</scope>
    <source>
        <strain evidence="2 3">SJTG1</strain>
    </source>
</reference>
<evidence type="ECO:0008006" key="4">
    <source>
        <dbReference type="Google" id="ProtNLM"/>
    </source>
</evidence>
<dbReference type="KEGG" id="mhos:CXR34_07450"/>
<feature type="transmembrane region" description="Helical" evidence="1">
    <location>
        <begin position="28"/>
        <end position="50"/>
    </location>
</feature>
<proteinExistence type="predicted"/>
<dbReference type="RefSeq" id="WP_101306065.1">
    <property type="nucleotide sequence ID" value="NZ_CP025299.1"/>
</dbReference>
<dbReference type="AlphaFoldDB" id="A0A2K9DLQ4"/>
<keyword evidence="1" id="KW-0812">Transmembrane</keyword>
<feature type="transmembrane region" description="Helical" evidence="1">
    <location>
        <begin position="342"/>
        <end position="363"/>
    </location>
</feature>
<keyword evidence="1" id="KW-0472">Membrane</keyword>
<feature type="transmembrane region" description="Helical" evidence="1">
    <location>
        <begin position="383"/>
        <end position="401"/>
    </location>
</feature>
<protein>
    <recommendedName>
        <fullName evidence="4">Integral membrane protein</fullName>
    </recommendedName>
</protein>
<evidence type="ECO:0000313" key="3">
    <source>
        <dbReference type="Proteomes" id="UP000233276"/>
    </source>
</evidence>
<dbReference type="EMBL" id="CP025299">
    <property type="protein sequence ID" value="AUG29308.1"/>
    <property type="molecule type" value="Genomic_DNA"/>
</dbReference>